<evidence type="ECO:0000313" key="2">
    <source>
        <dbReference type="Proteomes" id="UP001529510"/>
    </source>
</evidence>
<name>A0ABD0N4D9_CIRMR</name>
<proteinExistence type="predicted"/>
<dbReference type="AlphaFoldDB" id="A0ABD0N4D9"/>
<comment type="caution">
    <text evidence="1">The sequence shown here is derived from an EMBL/GenBank/DDBJ whole genome shotgun (WGS) entry which is preliminary data.</text>
</comment>
<gene>
    <name evidence="1" type="ORF">M9458_050039</name>
</gene>
<feature type="non-terminal residue" evidence="1">
    <location>
        <position position="64"/>
    </location>
</feature>
<keyword evidence="2" id="KW-1185">Reference proteome</keyword>
<protein>
    <submittedName>
        <fullName evidence="1">Uncharacterized protein</fullName>
    </submittedName>
</protein>
<reference evidence="1 2" key="1">
    <citation type="submission" date="2024-05" db="EMBL/GenBank/DDBJ databases">
        <title>Genome sequencing and assembly of Indian major carp, Cirrhinus mrigala (Hamilton, 1822).</title>
        <authorList>
            <person name="Mohindra V."/>
            <person name="Chowdhury L.M."/>
            <person name="Lal K."/>
            <person name="Jena J.K."/>
        </authorList>
    </citation>
    <scope>NUCLEOTIDE SEQUENCE [LARGE SCALE GENOMIC DNA]</scope>
    <source>
        <strain evidence="1">CM1030</strain>
        <tissue evidence="1">Blood</tissue>
    </source>
</reference>
<dbReference type="EMBL" id="JAMKFB020000025">
    <property type="protein sequence ID" value="KAL0155776.1"/>
    <property type="molecule type" value="Genomic_DNA"/>
</dbReference>
<evidence type="ECO:0000313" key="1">
    <source>
        <dbReference type="EMBL" id="KAL0155776.1"/>
    </source>
</evidence>
<organism evidence="1 2">
    <name type="scientific">Cirrhinus mrigala</name>
    <name type="common">Mrigala</name>
    <dbReference type="NCBI Taxonomy" id="683832"/>
    <lineage>
        <taxon>Eukaryota</taxon>
        <taxon>Metazoa</taxon>
        <taxon>Chordata</taxon>
        <taxon>Craniata</taxon>
        <taxon>Vertebrata</taxon>
        <taxon>Euteleostomi</taxon>
        <taxon>Actinopterygii</taxon>
        <taxon>Neopterygii</taxon>
        <taxon>Teleostei</taxon>
        <taxon>Ostariophysi</taxon>
        <taxon>Cypriniformes</taxon>
        <taxon>Cyprinidae</taxon>
        <taxon>Labeoninae</taxon>
        <taxon>Labeonini</taxon>
        <taxon>Cirrhinus</taxon>
    </lineage>
</organism>
<feature type="non-terminal residue" evidence="1">
    <location>
        <position position="1"/>
    </location>
</feature>
<accession>A0ABD0N4D9</accession>
<sequence>ILHSAFHPSHTPMNANRDLEHEYIADKPTVGTFFTQKLPVKIKKKIYNSKRYHAERQLAFSDSK</sequence>
<dbReference type="Proteomes" id="UP001529510">
    <property type="component" value="Unassembled WGS sequence"/>
</dbReference>